<reference evidence="2" key="1">
    <citation type="submission" date="2017-08" db="EMBL/GenBank/DDBJ databases">
        <authorList>
            <person name="Varghese N."/>
            <person name="Submissions S."/>
        </authorList>
    </citation>
    <scope>NUCLEOTIDE SEQUENCE [LARGE SCALE GENOMIC DNA]</scope>
    <source>
        <strain evidence="2">KCTC 23107</strain>
    </source>
</reference>
<gene>
    <name evidence="1" type="ORF">SAMN05877838_0559</name>
</gene>
<evidence type="ECO:0000313" key="1">
    <source>
        <dbReference type="EMBL" id="SOE08828.1"/>
    </source>
</evidence>
<sequence>MGRQASQRPALGYAWAIIGLLLAISPVSAHEFWIEPQDFSVAPEAEIKADLRVGQDFKGDAFPYIPARFSAFKSHDRLGEFDVGGTPGDLPALQLTPRTEGLMIVTYVSVGERIRFREWEKFSDYLDYEGLIAIPARHDARGLARDDISELYTRCAKTLVSVGDASGGEDRATGMRLELVAGENPANIKPGTEMSFTLLWQGEPLPDTQVALFSKGESPDSGKRSLTRTDANGEVRFTLPAAGAYMAASVHMIEAPADREADWQSYWASLTFAVE</sequence>
<dbReference type="AlphaFoldDB" id="A0A286HM21"/>
<accession>A0A286HM21</accession>
<proteinExistence type="predicted"/>
<dbReference type="EMBL" id="OCPC01000001">
    <property type="protein sequence ID" value="SOE08828.1"/>
    <property type="molecule type" value="Genomic_DNA"/>
</dbReference>
<dbReference type="OrthoDB" id="581894at2"/>
<dbReference type="Pfam" id="PF10670">
    <property type="entry name" value="DUF4198"/>
    <property type="match status" value="1"/>
</dbReference>
<name>A0A286HM21_9HYPH</name>
<keyword evidence="2" id="KW-1185">Reference proteome</keyword>
<dbReference type="InterPro" id="IPR019613">
    <property type="entry name" value="DUF4198"/>
</dbReference>
<dbReference type="RefSeq" id="WP_097104824.1">
    <property type="nucleotide sequence ID" value="NZ_OCPC01000001.1"/>
</dbReference>
<evidence type="ECO:0000313" key="2">
    <source>
        <dbReference type="Proteomes" id="UP000219465"/>
    </source>
</evidence>
<protein>
    <submittedName>
        <fullName evidence="1">Uncharacterized GH25 family protein</fullName>
    </submittedName>
</protein>
<organism evidence="1 2">
    <name type="scientific">Hoeflea halophila</name>
    <dbReference type="NCBI Taxonomy" id="714899"/>
    <lineage>
        <taxon>Bacteria</taxon>
        <taxon>Pseudomonadati</taxon>
        <taxon>Pseudomonadota</taxon>
        <taxon>Alphaproteobacteria</taxon>
        <taxon>Hyphomicrobiales</taxon>
        <taxon>Rhizobiaceae</taxon>
        <taxon>Hoeflea</taxon>
    </lineage>
</organism>
<dbReference type="Proteomes" id="UP000219465">
    <property type="component" value="Unassembled WGS sequence"/>
</dbReference>